<dbReference type="InterPro" id="IPR036322">
    <property type="entry name" value="WD40_repeat_dom_sf"/>
</dbReference>
<reference evidence="10" key="1">
    <citation type="journal article" date="2018" name="Nat. Microbiol.">
        <title>Leveraging single-cell genomics to expand the fungal tree of life.</title>
        <authorList>
            <person name="Ahrendt S.R."/>
            <person name="Quandt C.A."/>
            <person name="Ciobanu D."/>
            <person name="Clum A."/>
            <person name="Salamov A."/>
            <person name="Andreopoulos B."/>
            <person name="Cheng J.F."/>
            <person name="Woyke T."/>
            <person name="Pelin A."/>
            <person name="Henrissat B."/>
            <person name="Reynolds N.K."/>
            <person name="Benny G.L."/>
            <person name="Smith M.E."/>
            <person name="James T.Y."/>
            <person name="Grigoriev I.V."/>
        </authorList>
    </citation>
    <scope>NUCLEOTIDE SEQUENCE [LARGE SCALE GENOMIC DNA]</scope>
    <source>
        <strain evidence="10">ATCC 52028</strain>
    </source>
</reference>
<comment type="similarity">
    <text evidence="1">Belongs to the WD repeat striatin family.</text>
</comment>
<evidence type="ECO:0000259" key="8">
    <source>
        <dbReference type="Pfam" id="PF08232"/>
    </source>
</evidence>
<feature type="compositionally biased region" description="Low complexity" evidence="7">
    <location>
        <begin position="368"/>
        <end position="384"/>
    </location>
</feature>
<feature type="repeat" description="WD" evidence="6">
    <location>
        <begin position="625"/>
        <end position="662"/>
    </location>
</feature>
<evidence type="ECO:0000256" key="6">
    <source>
        <dbReference type="PROSITE-ProRule" id="PRU00221"/>
    </source>
</evidence>
<dbReference type="PANTHER" id="PTHR15653">
    <property type="entry name" value="STRIATIN"/>
    <property type="match status" value="1"/>
</dbReference>
<feature type="region of interest" description="Disordered" evidence="7">
    <location>
        <begin position="234"/>
        <end position="384"/>
    </location>
</feature>
<proteinExistence type="inferred from homology"/>
<keyword evidence="3" id="KW-0677">Repeat</keyword>
<dbReference type="Gene3D" id="1.20.5.300">
    <property type="match status" value="1"/>
</dbReference>
<feature type="region of interest" description="Disordered" evidence="7">
    <location>
        <begin position="1"/>
        <end position="40"/>
    </location>
</feature>
<dbReference type="CDD" id="cd00200">
    <property type="entry name" value="WD40"/>
    <property type="match status" value="1"/>
</dbReference>
<dbReference type="Pfam" id="PF08232">
    <property type="entry name" value="Striatin"/>
    <property type="match status" value="1"/>
</dbReference>
<dbReference type="Pfam" id="PF00400">
    <property type="entry name" value="WD40"/>
    <property type="match status" value="3"/>
</dbReference>
<dbReference type="SMART" id="SM00320">
    <property type="entry name" value="WD40"/>
    <property type="match status" value="6"/>
</dbReference>
<gene>
    <name evidence="9" type="ORF">CXG81DRAFT_17721</name>
</gene>
<dbReference type="AlphaFoldDB" id="A0A4P9XB97"/>
<sequence>MSAYAADPSGESRGNVGPGVGEESSYGNPPPSSPAAPTYTLPGILQHLQLEWRRFERERNVWEIERSDYQSRIAFLEGERRANETLKHDLSRRIQMLEYALKQERIKAAQQSKAGTPSAATAAAMGAPAVTAGASTKAEASEMTQDSLPSQPTTAVEPQPPTALELQPQPPTMAPVAEPLLGPPPPPLAATAAGSGPFLKYTKSVAHTRSREVLKNYLREVGYLLATSQTAMAGSAADGGSGLDDGGGGGAVGDMPFHTLQRAVTDGGARAHASGSVGTTGAGAGARTLQRGRDGAHEVSGGPPAANGPATYTRLLTRGATVGATPSGNYRGNGSDNGNVNGNGGGIGSGNGNGGKMPSPRSKLMRQGAGMSSVTTSTTSGITAKTGGALSLSDLQKELHVPDDRVQKVLARAGVGRRVSVPSAGASGSAAASSAGSSSASTTSTARGFGSMKENSADGLTMLSLEDSDGLGDEGRRGLARNAGWHDGAGAGADGRRVWKPHSSLRSHLDGIRAVYFVTPGYATSAGDSINDAVTLVSASEDHTAKAWCLGNNIYDSKRGRAAQKGLLLPYATFRGHTGPILDACTSGDTLYTGSLDATVRVWRVPSPETTAAYGPYASHGVQTLVGHTDAVWRVKAHPAPSLVRLVASASADGTVKLWSIDGSGAHALEQSLALPPLDPTASASAYPTPHGRQRPTAIEWLYPGVHSATQQLVVATSAAQVHVYDVQTCQPVLSLPEAADTSDGTTATQINDVVVHPETGAVMTAHADCTIRFFDPRSGRQTHRMNAHLEGVSTLSAARAPGRAGALVSGGYDASVRWWDLATHTCVQEYSGHAKRGDEGVWDVAFHPQIPGIMASGGADGTVKMYALC</sequence>
<dbReference type="InterPro" id="IPR001680">
    <property type="entry name" value="WD40_rpt"/>
</dbReference>
<evidence type="ECO:0000313" key="10">
    <source>
        <dbReference type="Proteomes" id="UP000274922"/>
    </source>
</evidence>
<keyword evidence="10" id="KW-1185">Reference proteome</keyword>
<dbReference type="InterPro" id="IPR015943">
    <property type="entry name" value="WD40/YVTN_repeat-like_dom_sf"/>
</dbReference>
<dbReference type="PROSITE" id="PS50294">
    <property type="entry name" value="WD_REPEATS_REGION"/>
    <property type="match status" value="1"/>
</dbReference>
<dbReference type="Proteomes" id="UP000274922">
    <property type="component" value="Unassembled WGS sequence"/>
</dbReference>
<dbReference type="STRING" id="1555241.A0A4P9XB97"/>
<evidence type="ECO:0000256" key="1">
    <source>
        <dbReference type="ARBA" id="ARBA00009616"/>
    </source>
</evidence>
<name>A0A4P9XB97_9FUNG</name>
<feature type="region of interest" description="Disordered" evidence="7">
    <location>
        <begin position="420"/>
        <end position="453"/>
    </location>
</feature>
<feature type="compositionally biased region" description="Gly residues" evidence="7">
    <location>
        <begin position="341"/>
        <end position="355"/>
    </location>
</feature>
<evidence type="ECO:0000256" key="3">
    <source>
        <dbReference type="ARBA" id="ARBA00022737"/>
    </source>
</evidence>
<feature type="compositionally biased region" description="Polar residues" evidence="7">
    <location>
        <begin position="142"/>
        <end position="156"/>
    </location>
</feature>
<keyword evidence="2 6" id="KW-0853">WD repeat</keyword>
<dbReference type="Gene3D" id="2.130.10.10">
    <property type="entry name" value="YVTN repeat-like/Quinoprotein amine dehydrogenase"/>
    <property type="match status" value="3"/>
</dbReference>
<dbReference type="EMBL" id="ML014138">
    <property type="protein sequence ID" value="RKP02668.1"/>
    <property type="molecule type" value="Genomic_DNA"/>
</dbReference>
<feature type="compositionally biased region" description="Gly residues" evidence="7">
    <location>
        <begin position="237"/>
        <end position="252"/>
    </location>
</feature>
<dbReference type="InterPro" id="IPR013258">
    <property type="entry name" value="Striatin_N"/>
</dbReference>
<evidence type="ECO:0000256" key="2">
    <source>
        <dbReference type="ARBA" id="ARBA00022574"/>
    </source>
</evidence>
<dbReference type="OrthoDB" id="727118at2759"/>
<dbReference type="InterPro" id="IPR020472">
    <property type="entry name" value="WD40_PAC1"/>
</dbReference>
<feature type="repeat" description="WD" evidence="6">
    <location>
        <begin position="574"/>
        <end position="613"/>
    </location>
</feature>
<evidence type="ECO:0000313" key="9">
    <source>
        <dbReference type="EMBL" id="RKP02668.1"/>
    </source>
</evidence>
<feature type="repeat" description="WD" evidence="6">
    <location>
        <begin position="786"/>
        <end position="830"/>
    </location>
</feature>
<feature type="region of interest" description="Disordered" evidence="7">
    <location>
        <begin position="133"/>
        <end position="174"/>
    </location>
</feature>
<organism evidence="9 10">
    <name type="scientific">Caulochytrium protostelioides</name>
    <dbReference type="NCBI Taxonomy" id="1555241"/>
    <lineage>
        <taxon>Eukaryota</taxon>
        <taxon>Fungi</taxon>
        <taxon>Fungi incertae sedis</taxon>
        <taxon>Chytridiomycota</taxon>
        <taxon>Chytridiomycota incertae sedis</taxon>
        <taxon>Chytridiomycetes</taxon>
        <taxon>Caulochytriales</taxon>
        <taxon>Caulochytriaceae</taxon>
        <taxon>Caulochytrium</taxon>
    </lineage>
</organism>
<feature type="domain" description="Striatin N-terminal" evidence="8">
    <location>
        <begin position="40"/>
        <end position="228"/>
    </location>
</feature>
<evidence type="ECO:0000256" key="4">
    <source>
        <dbReference type="ARBA" id="ARBA00022860"/>
    </source>
</evidence>
<dbReference type="PRINTS" id="PR00320">
    <property type="entry name" value="GPROTEINBRPT"/>
</dbReference>
<protein>
    <recommendedName>
        <fullName evidence="8">Striatin N-terminal domain-containing protein</fullName>
    </recommendedName>
</protein>
<dbReference type="InterPro" id="IPR051488">
    <property type="entry name" value="WD_repeat_striatin"/>
</dbReference>
<keyword evidence="5" id="KW-0175">Coiled coil</keyword>
<dbReference type="SUPFAM" id="SSF50978">
    <property type="entry name" value="WD40 repeat-like"/>
    <property type="match status" value="1"/>
</dbReference>
<dbReference type="PROSITE" id="PS50082">
    <property type="entry name" value="WD_REPEATS_2"/>
    <property type="match status" value="3"/>
</dbReference>
<accession>A0A4P9XB97</accession>
<keyword evidence="4" id="KW-0112">Calmodulin-binding</keyword>
<feature type="compositionally biased region" description="Low complexity" evidence="7">
    <location>
        <begin position="423"/>
        <end position="446"/>
    </location>
</feature>
<evidence type="ECO:0000256" key="7">
    <source>
        <dbReference type="SAM" id="MobiDB-lite"/>
    </source>
</evidence>
<evidence type="ECO:0000256" key="5">
    <source>
        <dbReference type="ARBA" id="ARBA00023054"/>
    </source>
</evidence>
<dbReference type="PANTHER" id="PTHR15653:SF0">
    <property type="entry name" value="CONNECTOR OF KINASE TO AP-1, ISOFORM E"/>
    <property type="match status" value="1"/>
</dbReference>
<dbReference type="GO" id="GO:0005516">
    <property type="term" value="F:calmodulin binding"/>
    <property type="evidence" value="ECO:0007669"/>
    <property type="project" value="UniProtKB-KW"/>
</dbReference>